<evidence type="ECO:0000256" key="1">
    <source>
        <dbReference type="ARBA" id="ARBA00003989"/>
    </source>
</evidence>
<comment type="function">
    <text evidence="1">May be involved in the biogenesis of curli organelles.</text>
</comment>
<dbReference type="InterPro" id="IPR018893">
    <property type="entry name" value="T8SS_CsgF"/>
</dbReference>
<sequence>MQNNENYYLETVEFKKYWLNLSMKKSNVFSTILFLILPYLLYSQDIVYKPMNPFFGGDTFNYQQMLASANAQNSFEEDAGFDFKQASDLENFSESLNRQLLNSLSQDLYQDQFGNEALTEGTYVFGSLVVEISPTSGGLSVSILDTITGEQTQIIIPN</sequence>
<evidence type="ECO:0000256" key="3">
    <source>
        <dbReference type="ARBA" id="ARBA00022729"/>
    </source>
</evidence>
<reference evidence="5 6" key="1">
    <citation type="submission" date="2017-06" db="EMBL/GenBank/DDBJ databases">
        <authorList>
            <person name="Kim H.J."/>
            <person name="Triplett B.A."/>
        </authorList>
    </citation>
    <scope>NUCLEOTIDE SEQUENCE [LARGE SCALE GENOMIC DNA]</scope>
    <source>
        <strain evidence="5 6">DSM 29150</strain>
    </source>
</reference>
<dbReference type="EMBL" id="FZNT01000010">
    <property type="protein sequence ID" value="SNR73945.1"/>
    <property type="molecule type" value="Genomic_DNA"/>
</dbReference>
<evidence type="ECO:0000313" key="6">
    <source>
        <dbReference type="Proteomes" id="UP000198384"/>
    </source>
</evidence>
<gene>
    <name evidence="5" type="ORF">SAMN06265371_110137</name>
</gene>
<evidence type="ECO:0000313" key="5">
    <source>
        <dbReference type="EMBL" id="SNR73945.1"/>
    </source>
</evidence>
<keyword evidence="6" id="KW-1185">Reference proteome</keyword>
<protein>
    <recommendedName>
        <fullName evidence="2">Curli production assembly/transport component CsgF</fullName>
    </recommendedName>
</protein>
<feature type="transmembrane region" description="Helical" evidence="4">
    <location>
        <begin position="26"/>
        <end position="42"/>
    </location>
</feature>
<evidence type="ECO:0000256" key="4">
    <source>
        <dbReference type="SAM" id="Phobius"/>
    </source>
</evidence>
<keyword evidence="4" id="KW-0472">Membrane</keyword>
<name>A0A238YS28_9FLAO</name>
<dbReference type="Pfam" id="PF10614">
    <property type="entry name" value="CsgF"/>
    <property type="match status" value="1"/>
</dbReference>
<proteinExistence type="predicted"/>
<keyword evidence="3" id="KW-0732">Signal</keyword>
<dbReference type="Proteomes" id="UP000198384">
    <property type="component" value="Unassembled WGS sequence"/>
</dbReference>
<keyword evidence="4" id="KW-0812">Transmembrane</keyword>
<dbReference type="RefSeq" id="WP_245813574.1">
    <property type="nucleotide sequence ID" value="NZ_FZNT01000010.1"/>
</dbReference>
<dbReference type="AlphaFoldDB" id="A0A238YS28"/>
<accession>A0A238YS28</accession>
<organism evidence="5 6">
    <name type="scientific">Lutibacter agarilyticus</name>
    <dbReference type="NCBI Taxonomy" id="1109740"/>
    <lineage>
        <taxon>Bacteria</taxon>
        <taxon>Pseudomonadati</taxon>
        <taxon>Bacteroidota</taxon>
        <taxon>Flavobacteriia</taxon>
        <taxon>Flavobacteriales</taxon>
        <taxon>Flavobacteriaceae</taxon>
        <taxon>Lutibacter</taxon>
    </lineage>
</organism>
<evidence type="ECO:0000256" key="2">
    <source>
        <dbReference type="ARBA" id="ARBA00014031"/>
    </source>
</evidence>
<keyword evidence="4" id="KW-1133">Transmembrane helix</keyword>